<dbReference type="EMBL" id="GFTR01001725">
    <property type="protein sequence ID" value="JAW14701.1"/>
    <property type="molecule type" value="Transcribed_RNA"/>
</dbReference>
<reference evidence="2" key="1">
    <citation type="journal article" date="2018" name="PLoS Negl. Trop. Dis.">
        <title>An insight into the salivary gland and fat body transcriptome of Panstrongylus lignarius (Hemiptera: Heteroptera), the main vector of Chagas disease in Peru.</title>
        <authorList>
            <person name="Nevoa J.C."/>
            <person name="Mendes M.T."/>
            <person name="da Silva M.V."/>
            <person name="Soares S.C."/>
            <person name="Oliveira C.J.F."/>
            <person name="Ribeiro J.M.C."/>
        </authorList>
    </citation>
    <scope>NUCLEOTIDE SEQUENCE</scope>
</reference>
<keyword evidence="1" id="KW-0732">Signal</keyword>
<name>A0A224Y2G9_9HEMI</name>
<proteinExistence type="predicted"/>
<feature type="chain" id="PRO_5012262599" evidence="1">
    <location>
        <begin position="18"/>
        <end position="107"/>
    </location>
</feature>
<dbReference type="AlphaFoldDB" id="A0A224Y2G9"/>
<sequence>MSYIDLIIILLVSYGTATNYSFAPGGHTTFGEQHCGYGIPCLGNSTKQGFFTFIDATPHVTTSSRSSLAFPDLLHTYSAHFVRSLNVVPAAIVYPLYLQTCGSPGGT</sequence>
<protein>
    <submittedName>
        <fullName evidence="2">Putative secreted protein</fullName>
    </submittedName>
</protein>
<feature type="signal peptide" evidence="1">
    <location>
        <begin position="1"/>
        <end position="17"/>
    </location>
</feature>
<evidence type="ECO:0000313" key="2">
    <source>
        <dbReference type="EMBL" id="JAW14701.1"/>
    </source>
</evidence>
<organism evidence="2">
    <name type="scientific">Panstrongylus lignarius</name>
    <dbReference type="NCBI Taxonomy" id="156445"/>
    <lineage>
        <taxon>Eukaryota</taxon>
        <taxon>Metazoa</taxon>
        <taxon>Ecdysozoa</taxon>
        <taxon>Arthropoda</taxon>
        <taxon>Hexapoda</taxon>
        <taxon>Insecta</taxon>
        <taxon>Pterygota</taxon>
        <taxon>Neoptera</taxon>
        <taxon>Paraneoptera</taxon>
        <taxon>Hemiptera</taxon>
        <taxon>Heteroptera</taxon>
        <taxon>Panheteroptera</taxon>
        <taxon>Cimicomorpha</taxon>
        <taxon>Reduviidae</taxon>
        <taxon>Triatominae</taxon>
        <taxon>Panstrongylus</taxon>
    </lineage>
</organism>
<evidence type="ECO:0000256" key="1">
    <source>
        <dbReference type="SAM" id="SignalP"/>
    </source>
</evidence>
<accession>A0A224Y2G9</accession>